<accession>A0A2N6D189</accession>
<dbReference type="EMBL" id="PKUN01000001">
    <property type="protein sequence ID" value="PLX63454.1"/>
    <property type="molecule type" value="Genomic_DNA"/>
</dbReference>
<comment type="caution">
    <text evidence="1">The sequence shown here is derived from an EMBL/GenBank/DDBJ whole genome shotgun (WGS) entry which is preliminary data.</text>
</comment>
<reference evidence="1 2" key="1">
    <citation type="submission" date="2017-11" db="EMBL/GenBank/DDBJ databases">
        <title>Genome-resolved metagenomics identifies genetic mobility, metabolic interactions, and unexpected diversity in perchlorate-reducing communities.</title>
        <authorList>
            <person name="Barnum T.P."/>
            <person name="Figueroa I.A."/>
            <person name="Carlstrom C.I."/>
            <person name="Lucas L.N."/>
            <person name="Engelbrektson A.L."/>
            <person name="Coates J.D."/>
        </authorList>
    </citation>
    <scope>NUCLEOTIDE SEQUENCE [LARGE SCALE GENOMIC DNA]</scope>
    <source>
        <strain evidence="1">BM301</strain>
    </source>
</reference>
<evidence type="ECO:0000313" key="1">
    <source>
        <dbReference type="EMBL" id="PLX63454.1"/>
    </source>
</evidence>
<sequence length="183" mass="20498">MQNLTKFTVQRGDEEYELSLGWDDGAFVEGRIKFDISALKRNIETREEIEPLSATVAVIPNPDRDPDSDEVPSPFVQIVIKNEITGQEETINYPLNALFEESQIVDLIPAYMFGGDPITGCLIRSGISTTVGQIIGCKNETAGVLPWFWNRVRELGKCLLISIPDMTAKMARKSVRCILRFGF</sequence>
<evidence type="ECO:0000313" key="2">
    <source>
        <dbReference type="Proteomes" id="UP000235015"/>
    </source>
</evidence>
<dbReference type="AlphaFoldDB" id="A0A2N6D189"/>
<dbReference type="RefSeq" id="WP_273437233.1">
    <property type="nucleotide sequence ID" value="NZ_PKUN01000001.1"/>
</dbReference>
<protein>
    <submittedName>
        <fullName evidence="1">Uncharacterized protein</fullName>
    </submittedName>
</protein>
<gene>
    <name evidence="1" type="ORF">C0630_00670</name>
</gene>
<name>A0A2N6D189_9GAMM</name>
<dbReference type="Proteomes" id="UP000235015">
    <property type="component" value="Unassembled WGS sequence"/>
</dbReference>
<organism evidence="1 2">
    <name type="scientific">Sedimenticola selenatireducens</name>
    <dbReference type="NCBI Taxonomy" id="191960"/>
    <lineage>
        <taxon>Bacteria</taxon>
        <taxon>Pseudomonadati</taxon>
        <taxon>Pseudomonadota</taxon>
        <taxon>Gammaproteobacteria</taxon>
        <taxon>Chromatiales</taxon>
        <taxon>Sedimenticolaceae</taxon>
        <taxon>Sedimenticola</taxon>
    </lineage>
</organism>
<proteinExistence type="predicted"/>